<sequence>MLSFATEFPVEADRTTVDFLQAMVTWISGSPHTGLSAEMLRDLLQKDEAHVENGKEKVQSLLATSPDVDLAGIRYSRHDNDLEWLTTVVFSRTSSDAWVGVRVECESQHAAARLPSAKKPVMVRTVLESLGGAADGPLPIRDTAHILTNTDIDLAAKLIRGDAGCRLPIVYVSARFQGGYILDVNRLAADLSGMAHVVVEPNRPFSVRLQLEVDSENVYGGTIGICWPEGGGRRAFFLGGDYSTPGHLAGAIKDEVRAALLNRRPIARCTWAYVRETASRQAILSLKASGSKAIDEYVEKFDQEIEAKNQRLEEAESEIQRLRNELRVYEARAGTASGGLLRLGRERDLYPNEVLGILLDAIEDAATRVQHDSRRQHVLRSILEANRLEENPLEGRREQLKRLLRGTSTIDGKLRRELEDMGFSISEDGKHFKLVFQGDDRYTFTLPKSGSDWRGGLNAASDIGRLLF</sequence>
<name>A0ABM9KIB1_9RALS</name>
<dbReference type="Proteomes" id="UP001190452">
    <property type="component" value="Unassembled WGS sequence"/>
</dbReference>
<evidence type="ECO:0000313" key="3">
    <source>
        <dbReference type="Proteomes" id="UP001190452"/>
    </source>
</evidence>
<evidence type="ECO:0000256" key="1">
    <source>
        <dbReference type="SAM" id="Coils"/>
    </source>
</evidence>
<protein>
    <submittedName>
        <fullName evidence="2">Uncharacterized protein</fullName>
    </submittedName>
</protein>
<keyword evidence="1" id="KW-0175">Coiled coil</keyword>
<dbReference type="EMBL" id="CAUDKV010000004">
    <property type="protein sequence ID" value="CAJ0861706.1"/>
    <property type="molecule type" value="Genomic_DNA"/>
</dbReference>
<feature type="coiled-coil region" evidence="1">
    <location>
        <begin position="298"/>
        <end position="332"/>
    </location>
</feature>
<keyword evidence="3" id="KW-1185">Reference proteome</keyword>
<reference evidence="2 3" key="1">
    <citation type="submission" date="2023-07" db="EMBL/GenBank/DDBJ databases">
        <authorList>
            <person name="Peeters C."/>
        </authorList>
    </citation>
    <scope>NUCLEOTIDE SEQUENCE [LARGE SCALE GENOMIC DNA]</scope>
    <source>
        <strain evidence="2 3">R-77569</strain>
    </source>
</reference>
<proteinExistence type="predicted"/>
<gene>
    <name evidence="2" type="ORF">R77569_01459</name>
</gene>
<dbReference type="RefSeq" id="WP_316896653.1">
    <property type="nucleotide sequence ID" value="NZ_CAUDKV010000004.1"/>
</dbReference>
<accession>A0ABM9KIB1</accession>
<comment type="caution">
    <text evidence="2">The sequence shown here is derived from an EMBL/GenBank/DDBJ whole genome shotgun (WGS) entry which is preliminary data.</text>
</comment>
<organism evidence="2 3">
    <name type="scientific">Ralstonia mannitolilytica</name>
    <dbReference type="NCBI Taxonomy" id="105219"/>
    <lineage>
        <taxon>Bacteria</taxon>
        <taxon>Pseudomonadati</taxon>
        <taxon>Pseudomonadota</taxon>
        <taxon>Betaproteobacteria</taxon>
        <taxon>Burkholderiales</taxon>
        <taxon>Burkholderiaceae</taxon>
        <taxon>Ralstonia</taxon>
    </lineage>
</organism>
<evidence type="ECO:0000313" key="2">
    <source>
        <dbReference type="EMBL" id="CAJ0861706.1"/>
    </source>
</evidence>